<gene>
    <name evidence="1" type="ORF">CAMGR0001_1520</name>
</gene>
<reference evidence="1 2" key="1">
    <citation type="submission" date="2009-07" db="EMBL/GenBank/DDBJ databases">
        <authorList>
            <person name="Madupu R."/>
            <person name="Sebastian Y."/>
            <person name="Durkin A.S."/>
            <person name="Torralba M."/>
            <person name="Methe B."/>
            <person name="Sutton G.G."/>
            <person name="Strausberg R.L."/>
            <person name="Nelson K.E."/>
        </authorList>
    </citation>
    <scope>NUCLEOTIDE SEQUENCE [LARGE SCALE GENOMIC DNA]</scope>
    <source>
        <strain evidence="1 2">RM3268</strain>
    </source>
</reference>
<dbReference type="AlphaFoldDB" id="C8PJW9"/>
<protein>
    <submittedName>
        <fullName evidence="1">Uncharacterized protein</fullName>
    </submittedName>
</protein>
<evidence type="ECO:0000313" key="1">
    <source>
        <dbReference type="EMBL" id="EEV17224.1"/>
    </source>
</evidence>
<dbReference type="EMBL" id="ACYG01000027">
    <property type="protein sequence ID" value="EEV17224.1"/>
    <property type="molecule type" value="Genomic_DNA"/>
</dbReference>
<accession>C8PJW9</accession>
<sequence>MNTAREFKFGVNFIAVLECMRKIAAAAQNFRNDARNLGEAK</sequence>
<proteinExistence type="predicted"/>
<comment type="caution">
    <text evidence="1">The sequence shown here is derived from an EMBL/GenBank/DDBJ whole genome shotgun (WGS) entry which is preliminary data.</text>
</comment>
<name>C8PJW9_9BACT</name>
<dbReference type="Proteomes" id="UP000005709">
    <property type="component" value="Unassembled WGS sequence"/>
</dbReference>
<evidence type="ECO:0000313" key="2">
    <source>
        <dbReference type="Proteomes" id="UP000005709"/>
    </source>
</evidence>
<keyword evidence="2" id="KW-1185">Reference proteome</keyword>
<dbReference type="RefSeq" id="WP_005872266.1">
    <property type="nucleotide sequence ID" value="NZ_ACYG01000027.1"/>
</dbReference>
<organism evidence="1 2">
    <name type="scientific">Campylobacter gracilis RM3268</name>
    <dbReference type="NCBI Taxonomy" id="553220"/>
    <lineage>
        <taxon>Bacteria</taxon>
        <taxon>Pseudomonadati</taxon>
        <taxon>Campylobacterota</taxon>
        <taxon>Epsilonproteobacteria</taxon>
        <taxon>Campylobacterales</taxon>
        <taxon>Campylobacteraceae</taxon>
        <taxon>Campylobacter</taxon>
    </lineage>
</organism>